<feature type="compositionally biased region" description="Basic and acidic residues" evidence="1">
    <location>
        <begin position="626"/>
        <end position="638"/>
    </location>
</feature>
<sequence length="657" mass="71053">MEGFDFHSLARKDLQALCKQNKIPANLTNVAMADSLQSLQQVEGLDELIEALKSDPHRSPGKTVPGTPVVPPSGRRSTVRSKPAIVEPVTRTRRTTRKTAAPGAVAETPVTAVSRRKVPVPEASKFSLEGEGVGVVEKTKAASVAKSVQSGSSSVATSIHKDEKSFQNVYSSRRSVRLLEKSMAKICLNEGDAAGDDSSIAPKEETHVSCGNLDSLLENESEIQEGVSADHANISSESVKSDDMSVVPSLGSQEENVDMNSDVVEPLPKADCHNGNEASSNVNKNESIDETVSQEDVEKTVSSLSENETGMNCDLQADEGNKDEVEEKQCIDPVVCDNVQDHEADHLQVNTQEEAVDLNNESLKESEPDDIPMELSNPDAPSIGNRSPDTETKMDAEVQLNGRQIAASAENMPGSPNLSDWSGGSFDEWLAKEQQKNIDEAGPAAVSTPRPALKSIVVMGSNSHHVSSAALQVSEDTTSPAVAETKHIMHTDDDSEDHDGMKLDGIQGDVVVDSEEFVTITQPAAADASLISGNMKLSSPFAADALRGQFPRPSLSANKQQAIQKSRADIASEINKENVDNWEIMGKEETGKDEATMTTKKEGSKELEELSMRQLEKMLKEKLQLANKKTEKVEEKRQAMQRLPENRMPVGETDRKN</sequence>
<dbReference type="EMBL" id="OZ034820">
    <property type="protein sequence ID" value="CAL1398763.1"/>
    <property type="molecule type" value="Genomic_DNA"/>
</dbReference>
<dbReference type="PANTHER" id="PTHR33621">
    <property type="entry name" value="ASPARTIC/GLUTAMIC ACID-RICH PROTEIN"/>
    <property type="match status" value="1"/>
</dbReference>
<feature type="compositionally biased region" description="Polar residues" evidence="1">
    <location>
        <begin position="276"/>
        <end position="285"/>
    </location>
</feature>
<dbReference type="AlphaFoldDB" id="A0AAV2FKJ8"/>
<organism evidence="2 3">
    <name type="scientific">Linum trigynum</name>
    <dbReference type="NCBI Taxonomy" id="586398"/>
    <lineage>
        <taxon>Eukaryota</taxon>
        <taxon>Viridiplantae</taxon>
        <taxon>Streptophyta</taxon>
        <taxon>Embryophyta</taxon>
        <taxon>Tracheophyta</taxon>
        <taxon>Spermatophyta</taxon>
        <taxon>Magnoliopsida</taxon>
        <taxon>eudicotyledons</taxon>
        <taxon>Gunneridae</taxon>
        <taxon>Pentapetalae</taxon>
        <taxon>rosids</taxon>
        <taxon>fabids</taxon>
        <taxon>Malpighiales</taxon>
        <taxon>Linaceae</taxon>
        <taxon>Linum</taxon>
    </lineage>
</organism>
<feature type="region of interest" description="Disordered" evidence="1">
    <location>
        <begin position="231"/>
        <end position="296"/>
    </location>
</feature>
<dbReference type="Proteomes" id="UP001497516">
    <property type="component" value="Chromosome 7"/>
</dbReference>
<reference evidence="2 3" key="1">
    <citation type="submission" date="2024-04" db="EMBL/GenBank/DDBJ databases">
        <authorList>
            <person name="Fracassetti M."/>
        </authorList>
    </citation>
    <scope>NUCLEOTIDE SEQUENCE [LARGE SCALE GENOMIC DNA]</scope>
</reference>
<evidence type="ECO:0000256" key="1">
    <source>
        <dbReference type="SAM" id="MobiDB-lite"/>
    </source>
</evidence>
<proteinExistence type="predicted"/>
<accession>A0AAV2FKJ8</accession>
<gene>
    <name evidence="2" type="ORF">LTRI10_LOCUS38980</name>
</gene>
<evidence type="ECO:0000313" key="3">
    <source>
        <dbReference type="Proteomes" id="UP001497516"/>
    </source>
</evidence>
<protein>
    <submittedName>
        <fullName evidence="2">Uncharacterized protein</fullName>
    </submittedName>
</protein>
<dbReference type="PANTHER" id="PTHR33621:SF2">
    <property type="entry name" value="RIBOSOMAL L1 DOMAIN-CONTAINING PROTEIN"/>
    <property type="match status" value="1"/>
</dbReference>
<name>A0AAV2FKJ8_9ROSI</name>
<evidence type="ECO:0000313" key="2">
    <source>
        <dbReference type="EMBL" id="CAL1398763.1"/>
    </source>
</evidence>
<feature type="region of interest" description="Disordered" evidence="1">
    <location>
        <begin position="53"/>
        <end position="108"/>
    </location>
</feature>
<feature type="region of interest" description="Disordered" evidence="1">
    <location>
        <begin position="626"/>
        <end position="657"/>
    </location>
</feature>
<feature type="region of interest" description="Disordered" evidence="1">
    <location>
        <begin position="359"/>
        <end position="389"/>
    </location>
</feature>
<keyword evidence="3" id="KW-1185">Reference proteome</keyword>